<dbReference type="RefSeq" id="WP_168078312.1">
    <property type="nucleotide sequence ID" value="NZ_BAAAQJ010000007.1"/>
</dbReference>
<dbReference type="SUPFAM" id="SSF63829">
    <property type="entry name" value="Calcium-dependent phosphotriesterase"/>
    <property type="match status" value="1"/>
</dbReference>
<keyword evidence="2" id="KW-1185">Reference proteome</keyword>
<dbReference type="InterPro" id="IPR011042">
    <property type="entry name" value="6-blade_b-propeller_TolB-like"/>
</dbReference>
<dbReference type="Proteomes" id="UP000653674">
    <property type="component" value="Unassembled WGS sequence"/>
</dbReference>
<organism evidence="1 2">
    <name type="scientific">Planosporangium flavigriseum</name>
    <dbReference type="NCBI Taxonomy" id="373681"/>
    <lineage>
        <taxon>Bacteria</taxon>
        <taxon>Bacillati</taxon>
        <taxon>Actinomycetota</taxon>
        <taxon>Actinomycetes</taxon>
        <taxon>Micromonosporales</taxon>
        <taxon>Micromonosporaceae</taxon>
        <taxon>Planosporangium</taxon>
    </lineage>
</organism>
<dbReference type="NCBIfam" id="NF033206">
    <property type="entry name" value="ScyE_fam"/>
    <property type="match status" value="1"/>
</dbReference>
<dbReference type="InterPro" id="IPR048031">
    <property type="entry name" value="ScyD/ScyE-like"/>
</dbReference>
<name>A0A8J3PNM9_9ACTN</name>
<dbReference type="AlphaFoldDB" id="A0A8J3PNM9"/>
<reference evidence="1" key="1">
    <citation type="submission" date="2021-01" db="EMBL/GenBank/DDBJ databases">
        <title>Whole genome shotgun sequence of Planosporangium flavigriseum NBRC 105377.</title>
        <authorList>
            <person name="Komaki H."/>
            <person name="Tamura T."/>
        </authorList>
    </citation>
    <scope>NUCLEOTIDE SEQUENCE</scope>
    <source>
        <strain evidence="1">NBRC 105377</strain>
    </source>
</reference>
<dbReference type="Gene3D" id="2.120.10.30">
    <property type="entry name" value="TolB, C-terminal domain"/>
    <property type="match status" value="1"/>
</dbReference>
<protein>
    <recommendedName>
        <fullName evidence="3">NHL repeat-containing protein</fullName>
    </recommendedName>
</protein>
<gene>
    <name evidence="1" type="ORF">Pfl04_34820</name>
</gene>
<comment type="caution">
    <text evidence="1">The sequence shown here is derived from an EMBL/GenBank/DDBJ whole genome shotgun (WGS) entry which is preliminary data.</text>
</comment>
<evidence type="ECO:0000313" key="2">
    <source>
        <dbReference type="Proteomes" id="UP000653674"/>
    </source>
</evidence>
<evidence type="ECO:0008006" key="3">
    <source>
        <dbReference type="Google" id="ProtNLM"/>
    </source>
</evidence>
<sequence>MTPGNAPVAVASGFTNIVDIAVDRRGRIYVLELAKNSLLWGDPTGALYRIDRDGKRTELAAGQLTMPGGVAVDEHGTVYVSNRSTSAGGGELLRIKG</sequence>
<proteinExistence type="predicted"/>
<evidence type="ECO:0000313" key="1">
    <source>
        <dbReference type="EMBL" id="GIG75078.1"/>
    </source>
</evidence>
<dbReference type="EMBL" id="BONU01000026">
    <property type="protein sequence ID" value="GIG75078.1"/>
    <property type="molecule type" value="Genomic_DNA"/>
</dbReference>
<accession>A0A8J3PNM9</accession>